<dbReference type="InterPro" id="IPR050987">
    <property type="entry name" value="AtrR-like"/>
</dbReference>
<dbReference type="SUPFAM" id="SSF56112">
    <property type="entry name" value="Protein kinase-like (PK-like)"/>
    <property type="match status" value="1"/>
</dbReference>
<evidence type="ECO:0000313" key="4">
    <source>
        <dbReference type="EMBL" id="EAQ84483.1"/>
    </source>
</evidence>
<feature type="region of interest" description="Disordered" evidence="2">
    <location>
        <begin position="430"/>
        <end position="511"/>
    </location>
</feature>
<dbReference type="GO" id="GO:0003677">
    <property type="term" value="F:DNA binding"/>
    <property type="evidence" value="ECO:0007669"/>
    <property type="project" value="InterPro"/>
</dbReference>
<keyword evidence="5" id="KW-1185">Reference proteome</keyword>
<dbReference type="PANTHER" id="PTHR46910">
    <property type="entry name" value="TRANSCRIPTION FACTOR PDR1"/>
    <property type="match status" value="1"/>
</dbReference>
<evidence type="ECO:0000259" key="3">
    <source>
        <dbReference type="Pfam" id="PF04082"/>
    </source>
</evidence>
<keyword evidence="1" id="KW-0539">Nucleus</keyword>
<dbReference type="VEuPathDB" id="FungiDB:CHGG_08497"/>
<evidence type="ECO:0000256" key="2">
    <source>
        <dbReference type="SAM" id="MobiDB-lite"/>
    </source>
</evidence>
<dbReference type="OrthoDB" id="2123952at2759"/>
<dbReference type="GO" id="GO:0003700">
    <property type="term" value="F:DNA-binding transcription factor activity"/>
    <property type="evidence" value="ECO:0007669"/>
    <property type="project" value="InterPro"/>
</dbReference>
<organism evidence="4 5">
    <name type="scientific">Chaetomium globosum (strain ATCC 6205 / CBS 148.51 / DSM 1962 / NBRC 6347 / NRRL 1970)</name>
    <name type="common">Soil fungus</name>
    <dbReference type="NCBI Taxonomy" id="306901"/>
    <lineage>
        <taxon>Eukaryota</taxon>
        <taxon>Fungi</taxon>
        <taxon>Dikarya</taxon>
        <taxon>Ascomycota</taxon>
        <taxon>Pezizomycotina</taxon>
        <taxon>Sordariomycetes</taxon>
        <taxon>Sordariomycetidae</taxon>
        <taxon>Sordariales</taxon>
        <taxon>Chaetomiaceae</taxon>
        <taxon>Chaetomium</taxon>
    </lineage>
</organism>
<dbReference type="AlphaFoldDB" id="Q2GU57"/>
<dbReference type="EMBL" id="CH408034">
    <property type="protein sequence ID" value="EAQ84483.1"/>
    <property type="molecule type" value="Genomic_DNA"/>
</dbReference>
<dbReference type="GO" id="GO:0006351">
    <property type="term" value="P:DNA-templated transcription"/>
    <property type="evidence" value="ECO:0007669"/>
    <property type="project" value="InterPro"/>
</dbReference>
<reference evidence="5" key="1">
    <citation type="journal article" date="2015" name="Genome Announc.">
        <title>Draft genome sequence of the cellulolytic fungus Chaetomium globosum.</title>
        <authorList>
            <person name="Cuomo C.A."/>
            <person name="Untereiner W.A."/>
            <person name="Ma L.-J."/>
            <person name="Grabherr M."/>
            <person name="Birren B.W."/>
        </authorList>
    </citation>
    <scope>NUCLEOTIDE SEQUENCE [LARGE SCALE GENOMIC DNA]</scope>
    <source>
        <strain evidence="5">ATCC 6205 / CBS 148.51 / DSM 1962 / NBRC 6347 / NRRL 1970</strain>
    </source>
</reference>
<protein>
    <recommendedName>
        <fullName evidence="3">Xylanolytic transcriptional activator regulatory domain-containing protein</fullName>
    </recommendedName>
</protein>
<accession>Q2GU57</accession>
<dbReference type="eggNOG" id="ENOG502RUP3">
    <property type="taxonomic scope" value="Eukaryota"/>
</dbReference>
<feature type="region of interest" description="Disordered" evidence="2">
    <location>
        <begin position="938"/>
        <end position="969"/>
    </location>
</feature>
<gene>
    <name evidence="4" type="ORF">CHGG_08497</name>
</gene>
<sequence>MKKTLDTLLAELEAWQGRFDPSWYLIILISRSVLDPVLVGSSDTQGSESNAMAGPLDNMRALRRVIDAESPGAVVQDLGRLDLDVGQLTNIHDTMMIRYTSAKLMVEAQSGARLVTEPVDLSTIINAQSIPDIERLARRLRHIDPDTFGLLRCEGLLRRADPQSGRLRALEVIYRAPNFVHKNIRPENILIFPPPDTPNPNPNPIGTAYLVGLTQFRSLAHQTNLLGDSAWHRNLYRHPARQGLRILDGYVMQHDIYSLGVCLLEIGLWRPLVWYPTTTIMETAVVDGDEMPGCGGGDAGDVSTVSEPVPVPGLALALRNVLTDKVFERAHVGDRTGWVKEDLVGMARRMLPARMGDMYTRVVESCLTCLDEGNEAFGSFREEEGGDGVAVGVRFIEKILARVSEIRNSPVNPGRCQNCTDFDVQCNYSRPSKRGANRNSSHTGAAVSRPQPPSVRQPVADSAPLSHADAGDPTGGTGITTPLIPHESGLDHSRFDQGEEASSTTQGGWAEPLRPAWQGFARTATPVVRRLLSVYHQTVYPIFPFFDPTRLERRLEALEHSRNRAFFCSIMAASALASARIRDGALTSAQQGLLSADPAAMSPEMFFAAAEEALPTSILQCRDFDCLRGYALLALASLQDAKIRTMQMYIGHYFTMLAINRWHDEWNWPEDIQSSEKEEWRRLYWSMYTLDVYSSIVWDGCIHYQESHARVEYPSGKSDTDNLDENDAAHWITGWNFTTDLYRILEHNLSRLRSRSSKFNLLGDVASSGVSLPLMSQDRVAELYSALPPVFKQLQPATGDPAKDIYGFQAANIQATMALLRMVYLSLEGGGADLETKCSVVSDVLTIFHQVPKSYLRAISTPLIYHIGGIGIILGSVMEGPLSESSCRRVRDLLLSMADLLESLESFLHRNAGAGRKLRDLVARLEEYMEDRGDQRLVQTHDGTEPAGPSFQDVPPPPENGWGETAMPDLSPQFQLPDEFFRDWTWPFAMSNTYLSF</sequence>
<evidence type="ECO:0000256" key="1">
    <source>
        <dbReference type="ARBA" id="ARBA00023242"/>
    </source>
</evidence>
<dbReference type="Pfam" id="PF04082">
    <property type="entry name" value="Fungal_trans"/>
    <property type="match status" value="1"/>
</dbReference>
<proteinExistence type="predicted"/>
<dbReference type="GO" id="GO:0008270">
    <property type="term" value="F:zinc ion binding"/>
    <property type="evidence" value="ECO:0007669"/>
    <property type="project" value="InterPro"/>
</dbReference>
<dbReference type="PANTHER" id="PTHR46910:SF18">
    <property type="entry name" value="ZN(II)2CYS6 TRANSCRIPTION FACTOR (EUROFUNG)"/>
    <property type="match status" value="1"/>
</dbReference>
<dbReference type="CDD" id="cd12148">
    <property type="entry name" value="fungal_TF_MHR"/>
    <property type="match status" value="1"/>
</dbReference>
<name>Q2GU57_CHAGB</name>
<dbReference type="GeneID" id="4395032"/>
<dbReference type="HOGENOM" id="CLU_300344_0_0_1"/>
<dbReference type="Proteomes" id="UP000001056">
    <property type="component" value="Unassembled WGS sequence"/>
</dbReference>
<dbReference type="Gene3D" id="1.10.510.10">
    <property type="entry name" value="Transferase(Phosphotransferase) domain 1"/>
    <property type="match status" value="1"/>
</dbReference>
<dbReference type="InParanoid" id="Q2GU57"/>
<dbReference type="RefSeq" id="XP_001226424.1">
    <property type="nucleotide sequence ID" value="XM_001226423.1"/>
</dbReference>
<feature type="compositionally biased region" description="Basic and acidic residues" evidence="2">
    <location>
        <begin position="488"/>
        <end position="497"/>
    </location>
</feature>
<feature type="domain" description="Xylanolytic transcriptional activator regulatory" evidence="3">
    <location>
        <begin position="532"/>
        <end position="750"/>
    </location>
</feature>
<dbReference type="InterPro" id="IPR011009">
    <property type="entry name" value="Kinase-like_dom_sf"/>
</dbReference>
<evidence type="ECO:0000313" key="5">
    <source>
        <dbReference type="Proteomes" id="UP000001056"/>
    </source>
</evidence>
<dbReference type="InterPro" id="IPR007219">
    <property type="entry name" value="XnlR_reg_dom"/>
</dbReference>